<dbReference type="EMBL" id="GGEC01012757">
    <property type="protein sequence ID" value="MBW93240.1"/>
    <property type="molecule type" value="Transcribed_RNA"/>
</dbReference>
<proteinExistence type="predicted"/>
<evidence type="ECO:0000313" key="1">
    <source>
        <dbReference type="EMBL" id="MBW93240.1"/>
    </source>
</evidence>
<name>A0A2P2JIF5_RHIMU</name>
<sequence>MRVELIDLGSESAKETRATSAIVFKDLFHSSGT</sequence>
<dbReference type="AlphaFoldDB" id="A0A2P2JIF5"/>
<protein>
    <submittedName>
        <fullName evidence="1">Uncharacterized protein MANES_07G130200</fullName>
    </submittedName>
</protein>
<accession>A0A2P2JIF5</accession>
<reference evidence="1" key="1">
    <citation type="submission" date="2018-02" db="EMBL/GenBank/DDBJ databases">
        <title>Rhizophora mucronata_Transcriptome.</title>
        <authorList>
            <person name="Meera S.P."/>
            <person name="Sreeshan A."/>
            <person name="Augustine A."/>
        </authorList>
    </citation>
    <scope>NUCLEOTIDE SEQUENCE</scope>
    <source>
        <tissue evidence="1">Leaf</tissue>
    </source>
</reference>
<organism evidence="1">
    <name type="scientific">Rhizophora mucronata</name>
    <name type="common">Asiatic mangrove</name>
    <dbReference type="NCBI Taxonomy" id="61149"/>
    <lineage>
        <taxon>Eukaryota</taxon>
        <taxon>Viridiplantae</taxon>
        <taxon>Streptophyta</taxon>
        <taxon>Embryophyta</taxon>
        <taxon>Tracheophyta</taxon>
        <taxon>Spermatophyta</taxon>
        <taxon>Magnoliopsida</taxon>
        <taxon>eudicotyledons</taxon>
        <taxon>Gunneridae</taxon>
        <taxon>Pentapetalae</taxon>
        <taxon>rosids</taxon>
        <taxon>fabids</taxon>
        <taxon>Malpighiales</taxon>
        <taxon>Rhizophoraceae</taxon>
        <taxon>Rhizophora</taxon>
    </lineage>
</organism>